<organism evidence="1 2">
    <name type="scientific">Smallanthus sonchifolius</name>
    <dbReference type="NCBI Taxonomy" id="185202"/>
    <lineage>
        <taxon>Eukaryota</taxon>
        <taxon>Viridiplantae</taxon>
        <taxon>Streptophyta</taxon>
        <taxon>Embryophyta</taxon>
        <taxon>Tracheophyta</taxon>
        <taxon>Spermatophyta</taxon>
        <taxon>Magnoliopsida</taxon>
        <taxon>eudicotyledons</taxon>
        <taxon>Gunneridae</taxon>
        <taxon>Pentapetalae</taxon>
        <taxon>asterids</taxon>
        <taxon>campanulids</taxon>
        <taxon>Asterales</taxon>
        <taxon>Asteraceae</taxon>
        <taxon>Asteroideae</taxon>
        <taxon>Heliantheae alliance</taxon>
        <taxon>Millerieae</taxon>
        <taxon>Smallanthus</taxon>
    </lineage>
</organism>
<name>A0ACB9GQ47_9ASTR</name>
<keyword evidence="2" id="KW-1185">Reference proteome</keyword>
<protein>
    <submittedName>
        <fullName evidence="1">Uncharacterized protein</fullName>
    </submittedName>
</protein>
<dbReference type="EMBL" id="CM042031">
    <property type="protein sequence ID" value="KAI3785769.1"/>
    <property type="molecule type" value="Genomic_DNA"/>
</dbReference>
<proteinExistence type="predicted"/>
<reference evidence="2" key="1">
    <citation type="journal article" date="2022" name="Mol. Ecol. Resour.">
        <title>The genomes of chicory, endive, great burdock and yacon provide insights into Asteraceae palaeo-polyploidization history and plant inulin production.</title>
        <authorList>
            <person name="Fan W."/>
            <person name="Wang S."/>
            <person name="Wang H."/>
            <person name="Wang A."/>
            <person name="Jiang F."/>
            <person name="Liu H."/>
            <person name="Zhao H."/>
            <person name="Xu D."/>
            <person name="Zhang Y."/>
        </authorList>
    </citation>
    <scope>NUCLEOTIDE SEQUENCE [LARGE SCALE GENOMIC DNA]</scope>
    <source>
        <strain evidence="2">cv. Yunnan</strain>
    </source>
</reference>
<sequence length="69" mass="7271">MEEEKAAAYYDELTRKGGGTGESNISDTVTGRVSAVLSSSSFLSSFVRASSLSKSSDAQKQVQMICTKG</sequence>
<accession>A0ACB9GQ47</accession>
<gene>
    <name evidence="1" type="ORF">L1987_44894</name>
</gene>
<evidence type="ECO:0000313" key="1">
    <source>
        <dbReference type="EMBL" id="KAI3785769.1"/>
    </source>
</evidence>
<comment type="caution">
    <text evidence="1">The sequence shown here is derived from an EMBL/GenBank/DDBJ whole genome shotgun (WGS) entry which is preliminary data.</text>
</comment>
<evidence type="ECO:0000313" key="2">
    <source>
        <dbReference type="Proteomes" id="UP001056120"/>
    </source>
</evidence>
<reference evidence="1 2" key="2">
    <citation type="journal article" date="2022" name="Mol. Ecol. Resour.">
        <title>The genomes of chicory, endive, great burdock and yacon provide insights into Asteraceae paleo-polyploidization history and plant inulin production.</title>
        <authorList>
            <person name="Fan W."/>
            <person name="Wang S."/>
            <person name="Wang H."/>
            <person name="Wang A."/>
            <person name="Jiang F."/>
            <person name="Liu H."/>
            <person name="Zhao H."/>
            <person name="Xu D."/>
            <person name="Zhang Y."/>
        </authorList>
    </citation>
    <scope>NUCLEOTIDE SEQUENCE [LARGE SCALE GENOMIC DNA]</scope>
    <source>
        <strain evidence="2">cv. Yunnan</strain>
        <tissue evidence="1">Leaves</tissue>
    </source>
</reference>
<dbReference type="Proteomes" id="UP001056120">
    <property type="component" value="Linkage Group LG14"/>
</dbReference>